<dbReference type="InterPro" id="IPR001322">
    <property type="entry name" value="Lamin_tail_dom"/>
</dbReference>
<keyword evidence="3" id="KW-0732">Signal</keyword>
<feature type="region of interest" description="Disordered" evidence="1">
    <location>
        <begin position="197"/>
        <end position="236"/>
    </location>
</feature>
<feature type="signal peptide" evidence="3">
    <location>
        <begin position="1"/>
        <end position="24"/>
    </location>
</feature>
<proteinExistence type="predicted"/>
<dbReference type="EMBL" id="LT629792">
    <property type="protein sequence ID" value="SDU08758.1"/>
    <property type="molecule type" value="Genomic_DNA"/>
</dbReference>
<dbReference type="InterPro" id="IPR004843">
    <property type="entry name" value="Calcineurin-like_PHP"/>
</dbReference>
<dbReference type="InterPro" id="IPR011401">
    <property type="entry name" value="Pesterase_YvnB"/>
</dbReference>
<protein>
    <submittedName>
        <fullName evidence="5">Calcineurin-like phosphoesterase</fullName>
    </submittedName>
</protein>
<feature type="domain" description="LTD" evidence="4">
    <location>
        <begin position="24"/>
        <end position="186"/>
    </location>
</feature>
<keyword evidence="2" id="KW-1133">Transmembrane helix</keyword>
<evidence type="ECO:0000256" key="3">
    <source>
        <dbReference type="SAM" id="SignalP"/>
    </source>
</evidence>
<dbReference type="InterPro" id="IPR051918">
    <property type="entry name" value="STPP_CPPED1"/>
</dbReference>
<dbReference type="PANTHER" id="PTHR43143:SF5">
    <property type="entry name" value="SECRETED PROTEIN"/>
    <property type="match status" value="1"/>
</dbReference>
<dbReference type="PANTHER" id="PTHR43143">
    <property type="entry name" value="METALLOPHOSPHOESTERASE, CALCINEURIN SUPERFAMILY"/>
    <property type="match status" value="1"/>
</dbReference>
<evidence type="ECO:0000256" key="1">
    <source>
        <dbReference type="SAM" id="MobiDB-lite"/>
    </source>
</evidence>
<evidence type="ECO:0000256" key="2">
    <source>
        <dbReference type="SAM" id="Phobius"/>
    </source>
</evidence>
<dbReference type="PROSITE" id="PS51841">
    <property type="entry name" value="LTD"/>
    <property type="match status" value="2"/>
</dbReference>
<keyword evidence="2" id="KW-0812">Transmembrane</keyword>
<sequence length="1489" mass="160990">MFSVRPRALIMGVAAALMMTSAWSGGPAQAEATAPPLMITEIAPDNTGSDEYEYFEIHNTTDAAINLAEQKYSFAYTYADSDDRSQDKQLTVDDANLTLSPGETIIMWLSYTAKNLDSFARTDADFRTNWSMSNTARIVRITGQAGMANKGERGIRVLKDGQIESWSYYPAGSVGANKVAEFAVSDTQSMTLLASQATATPGTVRDEQFVRTSQPDPGDQSGQPDPDDPTSAQDAPDTAAPLMITELVPDTDNVSGSDGYEFIEIANTTDQPIDFSNYTLSYLYPDSKSSALWPSTPDNVVIQPGKTLVFWIRNGNNNDLGAADFNKQWGTSLTMGQDLVEIYSGGMANGGARGMQIQTNTGTVINRAYYNMNGKEVEYNKGFHFCVNTDDLTTQGRIGTHSASPGTLMAAQLPRPLVALAADTQEPALTDVTPSTVRADQPLTFDFTITDNTSVKTVTLNMKSSADQDSRAINLTHDSEDVTHFTFEVPAADMTGKRWFDYTLTYTDGTFTKTTAPVRVAIQGVATDPLRINHADNDWVSGTTDLIAATDAPSSITMTIDGTNVLTEASLEGEPVFAFEATQTDTFFRNGVLAPNGDILTIFDEGTYSEITTISTPVPLVYMDGQTVTASIYAGTKAKPGIDENENNDDFDVRALRLILPDGRTLTPRGYSDATQWLRMGDSTGKHDFFDATFDIPDDAFTGARHAWDTTTAIDGTHTITAQATVDGTQHNVTRVLRVDNTAPVIETHIDEGALLQGDITVNPTATDSGIGLDSLSATLDGKDITLPLTTSSTTLPAGNHELTVIAVDKLGNSATVTTHFTTPVEDPTVATFTPGDGARVEAGDVVLSAHVDDEAGDQVTAKFYEGDRVDNSTIRTASGTVNDAAQAERELARPLTSDEIEQLAQNDDVVKQVTSDDAFPYELFEIPVSDSDAGSTVRVHWSGQAERNAQVSMRVRAADGSWDEVDRHITGPGTDSASTRAASAADGAYEKFDMDALVKTDTYAHDGVITVLIQHSDGWAGKNLTTRESTVTPAHADDEARSTYDFTLAWESDTQYYNERDDYYPHQLAIHQYLLDQRANMNIQYLFHTGDIIDDFDQQHQWDRANPAYRTLDEAGFPYGVLAGNHDVGHLANDYSEYSKNFGEARFAANPWYGGSYEDNRGHFDLFSAGGIDFIAVYQGWGPGDAEIEWMNQVLAAHPDRIAIIDLHEFMLTTGGLGPIPQRILDEVVATNPNVRMVMSGHYHDAFTRTDSFDDDGDGVAERTVTSMLFDYQALPEGGQGYLRLLHFDNDGQRMMVRTYSPSLQRYNSDDQGLLGSADNPYEYQHFDVSYAQLGITPSQRVLSTDTFSADVLSTRLIGTAGGVTTPGTASATWKDVPVGTHSWYVVVSDVNGGEVISPVLTFTAVPVGEPTEPGTQPTEPGTQPVEPSTDQNHGQGQSAQPGASPNVSAGGRHLSATGADGGLLAAVSVIGMAGAVMVATRRRRHTH</sequence>
<dbReference type="PIRSF" id="PIRSF036444">
    <property type="entry name" value="Pesterase_YvnB"/>
    <property type="match status" value="1"/>
</dbReference>
<dbReference type="SUPFAM" id="SSF56300">
    <property type="entry name" value="Metallo-dependent phosphatases"/>
    <property type="match status" value="1"/>
</dbReference>
<evidence type="ECO:0000313" key="6">
    <source>
        <dbReference type="Proteomes" id="UP000198976"/>
    </source>
</evidence>
<feature type="domain" description="LTD" evidence="4">
    <location>
        <begin position="229"/>
        <end position="367"/>
    </location>
</feature>
<evidence type="ECO:0000259" key="4">
    <source>
        <dbReference type="PROSITE" id="PS51841"/>
    </source>
</evidence>
<feature type="transmembrane region" description="Helical" evidence="2">
    <location>
        <begin position="1464"/>
        <end position="1482"/>
    </location>
</feature>
<feature type="chain" id="PRO_5047271456" evidence="3">
    <location>
        <begin position="25"/>
        <end position="1489"/>
    </location>
</feature>
<dbReference type="Pfam" id="PF00932">
    <property type="entry name" value="LTD"/>
    <property type="match status" value="1"/>
</dbReference>
<dbReference type="Gene3D" id="2.60.40.1260">
    <property type="entry name" value="Lamin Tail domain"/>
    <property type="match status" value="1"/>
</dbReference>
<dbReference type="InterPro" id="IPR029052">
    <property type="entry name" value="Metallo-depent_PP-like"/>
</dbReference>
<feature type="compositionally biased region" description="Polar residues" evidence="1">
    <location>
        <begin position="1430"/>
        <end position="1449"/>
    </location>
</feature>
<organism evidence="5 6">
    <name type="scientific">Schaalia radingae</name>
    <dbReference type="NCBI Taxonomy" id="131110"/>
    <lineage>
        <taxon>Bacteria</taxon>
        <taxon>Bacillati</taxon>
        <taxon>Actinomycetota</taxon>
        <taxon>Actinomycetes</taxon>
        <taxon>Actinomycetales</taxon>
        <taxon>Actinomycetaceae</taxon>
        <taxon>Schaalia</taxon>
    </lineage>
</organism>
<feature type="compositionally biased region" description="Low complexity" evidence="1">
    <location>
        <begin position="213"/>
        <end position="224"/>
    </location>
</feature>
<feature type="compositionally biased region" description="Low complexity" evidence="1">
    <location>
        <begin position="1408"/>
        <end position="1429"/>
    </location>
</feature>
<dbReference type="Gene3D" id="3.60.21.10">
    <property type="match status" value="1"/>
</dbReference>
<dbReference type="Pfam" id="PF00149">
    <property type="entry name" value="Metallophos"/>
    <property type="match status" value="1"/>
</dbReference>
<feature type="region of interest" description="Disordered" evidence="1">
    <location>
        <begin position="1408"/>
        <end position="1456"/>
    </location>
</feature>
<accession>A0ABY0VCS9</accession>
<dbReference type="SUPFAM" id="SSF74853">
    <property type="entry name" value="Lamin A/C globular tail domain"/>
    <property type="match status" value="1"/>
</dbReference>
<reference evidence="5 6" key="1">
    <citation type="submission" date="2016-10" db="EMBL/GenBank/DDBJ databases">
        <authorList>
            <person name="Varghese N."/>
            <person name="Submissions S."/>
        </authorList>
    </citation>
    <scope>NUCLEOTIDE SEQUENCE [LARGE SCALE GENOMIC DNA]</scope>
    <source>
        <strain evidence="5 6">DSM 9169</strain>
    </source>
</reference>
<name>A0ABY0VCS9_9ACTO</name>
<dbReference type="Proteomes" id="UP000198976">
    <property type="component" value="Chromosome I"/>
</dbReference>
<dbReference type="RefSeq" id="WP_162272400.1">
    <property type="nucleotide sequence ID" value="NZ_LT629792.1"/>
</dbReference>
<keyword evidence="6" id="KW-1185">Reference proteome</keyword>
<evidence type="ECO:0000313" key="5">
    <source>
        <dbReference type="EMBL" id="SDU08758.1"/>
    </source>
</evidence>
<dbReference type="InterPro" id="IPR036415">
    <property type="entry name" value="Lamin_tail_dom_sf"/>
</dbReference>
<gene>
    <name evidence="5" type="ORF">SAMN04489714_2083</name>
</gene>
<keyword evidence="2" id="KW-0472">Membrane</keyword>